<reference evidence="2" key="1">
    <citation type="journal article" date="2019" name="Int. J. Syst. Evol. Microbiol.">
        <title>The Global Catalogue of Microorganisms (GCM) 10K type strain sequencing project: providing services to taxonomists for standard genome sequencing and annotation.</title>
        <authorList>
            <consortium name="The Broad Institute Genomics Platform"/>
            <consortium name="The Broad Institute Genome Sequencing Center for Infectious Disease"/>
            <person name="Wu L."/>
            <person name="Ma J."/>
        </authorList>
    </citation>
    <scope>NUCLEOTIDE SEQUENCE [LARGE SCALE GENOMIC DNA]</scope>
    <source>
        <strain evidence="2">CCUG 59778</strain>
    </source>
</reference>
<protein>
    <submittedName>
        <fullName evidence="1">Stage VI sporulation protein F</fullName>
    </submittedName>
</protein>
<name>A0ABV8X2F8_9LACT</name>
<evidence type="ECO:0000313" key="1">
    <source>
        <dbReference type="EMBL" id="MFC4409473.1"/>
    </source>
</evidence>
<organism evidence="1 2">
    <name type="scientific">Chungangia koreensis</name>
    <dbReference type="NCBI Taxonomy" id="752657"/>
    <lineage>
        <taxon>Bacteria</taxon>
        <taxon>Bacillati</taxon>
        <taxon>Bacillota</taxon>
        <taxon>Bacilli</taxon>
        <taxon>Lactobacillales</taxon>
        <taxon>Chungangia</taxon>
    </lineage>
</organism>
<gene>
    <name evidence="1" type="ORF">ACFOZY_03365</name>
</gene>
<dbReference type="InterPro" id="IPR025942">
    <property type="entry name" value="SpoVIF"/>
</dbReference>
<keyword evidence="2" id="KW-1185">Reference proteome</keyword>
<dbReference type="EMBL" id="JBHSEC010000003">
    <property type="protein sequence ID" value="MFC4409473.1"/>
    <property type="molecule type" value="Genomic_DNA"/>
</dbReference>
<sequence>MSESFFDKIESKTGVSMNEIFALANAIQHADFTDENEVRKIVKKVGKLAKRDVSKQLEDDIVNSIIKKGHSLDVSQIQSMINRGK</sequence>
<dbReference type="Proteomes" id="UP001595817">
    <property type="component" value="Unassembled WGS sequence"/>
</dbReference>
<evidence type="ECO:0000313" key="2">
    <source>
        <dbReference type="Proteomes" id="UP001595817"/>
    </source>
</evidence>
<comment type="caution">
    <text evidence="1">The sequence shown here is derived from an EMBL/GenBank/DDBJ whole genome shotgun (WGS) entry which is preliminary data.</text>
</comment>
<accession>A0ABV8X2F8</accession>
<proteinExistence type="predicted"/>
<dbReference type="RefSeq" id="WP_378152267.1">
    <property type="nucleotide sequence ID" value="NZ_JBHSEC010000003.1"/>
</dbReference>
<dbReference type="Pfam" id="PF14069">
    <property type="entry name" value="SpoVIF"/>
    <property type="match status" value="1"/>
</dbReference>